<keyword evidence="2" id="KW-1185">Reference proteome</keyword>
<sequence length="118" mass="13662">MNIIDEANIHSTINIKESRVLKTALFKSVDWLYENKTYSLSFKVVKKISSSIPKFDDGDWSYEIKYKQGCKIGIKRIAQCTDEYENEEILAVTAEELLNTPYEGTLFTFNVYPFDGKE</sequence>
<organism evidence="1 2">
    <name type="scientific">Macrosiphum euphorbiae</name>
    <name type="common">potato aphid</name>
    <dbReference type="NCBI Taxonomy" id="13131"/>
    <lineage>
        <taxon>Eukaryota</taxon>
        <taxon>Metazoa</taxon>
        <taxon>Ecdysozoa</taxon>
        <taxon>Arthropoda</taxon>
        <taxon>Hexapoda</taxon>
        <taxon>Insecta</taxon>
        <taxon>Pterygota</taxon>
        <taxon>Neoptera</taxon>
        <taxon>Paraneoptera</taxon>
        <taxon>Hemiptera</taxon>
        <taxon>Sternorrhyncha</taxon>
        <taxon>Aphidomorpha</taxon>
        <taxon>Aphidoidea</taxon>
        <taxon>Aphididae</taxon>
        <taxon>Macrosiphini</taxon>
        <taxon>Macrosiphum</taxon>
    </lineage>
</organism>
<protein>
    <submittedName>
        <fullName evidence="1">Uncharacterized protein</fullName>
    </submittedName>
</protein>
<proteinExistence type="predicted"/>
<gene>
    <name evidence="1" type="ORF">MEUPH1_LOCUS7060</name>
</gene>
<comment type="caution">
    <text evidence="1">The sequence shown here is derived from an EMBL/GenBank/DDBJ whole genome shotgun (WGS) entry which is preliminary data.</text>
</comment>
<name>A0AAV0W4F3_9HEMI</name>
<dbReference type="Proteomes" id="UP001160148">
    <property type="component" value="Unassembled WGS sequence"/>
</dbReference>
<accession>A0AAV0W4F3</accession>
<dbReference type="EMBL" id="CARXXK010000001">
    <property type="protein sequence ID" value="CAI6350620.1"/>
    <property type="molecule type" value="Genomic_DNA"/>
</dbReference>
<dbReference type="AlphaFoldDB" id="A0AAV0W4F3"/>
<reference evidence="1 2" key="1">
    <citation type="submission" date="2023-01" db="EMBL/GenBank/DDBJ databases">
        <authorList>
            <person name="Whitehead M."/>
        </authorList>
    </citation>
    <scope>NUCLEOTIDE SEQUENCE [LARGE SCALE GENOMIC DNA]</scope>
</reference>
<evidence type="ECO:0000313" key="1">
    <source>
        <dbReference type="EMBL" id="CAI6350620.1"/>
    </source>
</evidence>
<evidence type="ECO:0000313" key="2">
    <source>
        <dbReference type="Proteomes" id="UP001160148"/>
    </source>
</evidence>